<name>A0A543NII6_9ACTN</name>
<dbReference type="AlphaFoldDB" id="A0A543NII6"/>
<gene>
    <name evidence="1" type="ORF">FHX37_1568</name>
</gene>
<dbReference type="EMBL" id="VFQC01000001">
    <property type="protein sequence ID" value="TQN31651.1"/>
    <property type="molecule type" value="Genomic_DNA"/>
</dbReference>
<organism evidence="1 2">
    <name type="scientific">Haloactinospora alba</name>
    <dbReference type="NCBI Taxonomy" id="405555"/>
    <lineage>
        <taxon>Bacteria</taxon>
        <taxon>Bacillati</taxon>
        <taxon>Actinomycetota</taxon>
        <taxon>Actinomycetes</taxon>
        <taxon>Streptosporangiales</taxon>
        <taxon>Nocardiopsidaceae</taxon>
        <taxon>Haloactinospora</taxon>
    </lineage>
</organism>
<accession>A0A543NII6</accession>
<proteinExistence type="predicted"/>
<sequence>MMLLVCPISFGLPVAPYFKRCRRVEGFRCTPG</sequence>
<protein>
    <submittedName>
        <fullName evidence="1">Uncharacterized protein</fullName>
    </submittedName>
</protein>
<comment type="caution">
    <text evidence="1">The sequence shown here is derived from an EMBL/GenBank/DDBJ whole genome shotgun (WGS) entry which is preliminary data.</text>
</comment>
<reference evidence="1 2" key="1">
    <citation type="submission" date="2019-06" db="EMBL/GenBank/DDBJ databases">
        <title>Sequencing the genomes of 1000 actinobacteria strains.</title>
        <authorList>
            <person name="Klenk H.-P."/>
        </authorList>
    </citation>
    <scope>NUCLEOTIDE SEQUENCE [LARGE SCALE GENOMIC DNA]</scope>
    <source>
        <strain evidence="1 2">DSM 45015</strain>
    </source>
</reference>
<evidence type="ECO:0000313" key="2">
    <source>
        <dbReference type="Proteomes" id="UP000317422"/>
    </source>
</evidence>
<keyword evidence="2" id="KW-1185">Reference proteome</keyword>
<evidence type="ECO:0000313" key="1">
    <source>
        <dbReference type="EMBL" id="TQN31651.1"/>
    </source>
</evidence>
<dbReference type="Proteomes" id="UP000317422">
    <property type="component" value="Unassembled WGS sequence"/>
</dbReference>